<feature type="compositionally biased region" description="Low complexity" evidence="1">
    <location>
        <begin position="169"/>
        <end position="179"/>
    </location>
</feature>
<sequence length="393" mass="43497">MGGVDVASVVASIVSAFGNGLDVFHRLSGKKRKSNARLPRPSEEEEWLRQSLEIRPMEIKTEYDQSVAKFGHRFEVGDDLAHASLAHTLLLLNTGLINLINHALAGDSKTKIISRKTLYNLSETAATDTMMALGQLHSRLSLSRQLRLAAEVDQNRTNGTVGHHKGHRSSSSSTSKGLSRPPPTPLLVRGGWVRNKSGSSVVSGASARKVRQEQSHKHHRSKSDSKVPRASKVKARKDGESDSDGGSRTSKGGGSPGESSNRHSQRRASDQPRPQRPPSMLIVPSDFFDQPQTFNVEQPPPRPPKIPLDPQPRTLQRRKEVRPISTMTFMTASTKIGEIPESRLQSQILPAEDLESRRAAYTVPSPLENEHPRRKKGFKFWKREDKGRDIAVQ</sequence>
<feature type="region of interest" description="Disordered" evidence="1">
    <location>
        <begin position="363"/>
        <end position="393"/>
    </location>
</feature>
<name>A0AAV9QIW4_9PEZI</name>
<dbReference type="PANTHER" id="PTHR42354">
    <property type="entry name" value="C2H2-TYPE DOMAIN-CONTAINING PROTEIN"/>
    <property type="match status" value="1"/>
</dbReference>
<organism evidence="2 3">
    <name type="scientific">Vermiconidia calcicola</name>
    <dbReference type="NCBI Taxonomy" id="1690605"/>
    <lineage>
        <taxon>Eukaryota</taxon>
        <taxon>Fungi</taxon>
        <taxon>Dikarya</taxon>
        <taxon>Ascomycota</taxon>
        <taxon>Pezizomycotina</taxon>
        <taxon>Dothideomycetes</taxon>
        <taxon>Dothideomycetidae</taxon>
        <taxon>Mycosphaerellales</taxon>
        <taxon>Extremaceae</taxon>
        <taxon>Vermiconidia</taxon>
    </lineage>
</organism>
<evidence type="ECO:0000313" key="2">
    <source>
        <dbReference type="EMBL" id="KAK5542671.1"/>
    </source>
</evidence>
<gene>
    <name evidence="2" type="ORF">LTR25_002558</name>
</gene>
<feature type="compositionally biased region" description="Pro residues" evidence="1">
    <location>
        <begin position="298"/>
        <end position="310"/>
    </location>
</feature>
<dbReference type="Proteomes" id="UP001345827">
    <property type="component" value="Unassembled WGS sequence"/>
</dbReference>
<dbReference type="PANTHER" id="PTHR42354:SF1">
    <property type="entry name" value="C2H2-TYPE DOMAIN-CONTAINING PROTEIN"/>
    <property type="match status" value="1"/>
</dbReference>
<feature type="compositionally biased region" description="Low complexity" evidence="1">
    <location>
        <begin position="196"/>
        <end position="207"/>
    </location>
</feature>
<dbReference type="AlphaFoldDB" id="A0AAV9QIW4"/>
<evidence type="ECO:0000256" key="1">
    <source>
        <dbReference type="SAM" id="MobiDB-lite"/>
    </source>
</evidence>
<evidence type="ECO:0000313" key="3">
    <source>
        <dbReference type="Proteomes" id="UP001345827"/>
    </source>
</evidence>
<reference evidence="2 3" key="1">
    <citation type="submission" date="2023-06" db="EMBL/GenBank/DDBJ databases">
        <title>Black Yeasts Isolated from many extreme environments.</title>
        <authorList>
            <person name="Coleine C."/>
            <person name="Stajich J.E."/>
            <person name="Selbmann L."/>
        </authorList>
    </citation>
    <scope>NUCLEOTIDE SEQUENCE [LARGE SCALE GENOMIC DNA]</scope>
    <source>
        <strain evidence="2 3">CCFEE 5887</strain>
    </source>
</reference>
<dbReference type="EMBL" id="JAXLQG010000003">
    <property type="protein sequence ID" value="KAK5542671.1"/>
    <property type="molecule type" value="Genomic_DNA"/>
</dbReference>
<accession>A0AAV9QIW4</accession>
<protein>
    <submittedName>
        <fullName evidence="2">Uncharacterized protein</fullName>
    </submittedName>
</protein>
<feature type="compositionally biased region" description="Basic and acidic residues" evidence="1">
    <location>
        <begin position="381"/>
        <end position="393"/>
    </location>
</feature>
<feature type="region of interest" description="Disordered" evidence="1">
    <location>
        <begin position="156"/>
        <end position="327"/>
    </location>
</feature>
<keyword evidence="3" id="KW-1185">Reference proteome</keyword>
<comment type="caution">
    <text evidence="2">The sequence shown here is derived from an EMBL/GenBank/DDBJ whole genome shotgun (WGS) entry which is preliminary data.</text>
</comment>
<proteinExistence type="predicted"/>